<name>A8Q1K7_MALGO</name>
<dbReference type="GO" id="GO:0006123">
    <property type="term" value="P:mitochondrial electron transport, cytochrome c to oxygen"/>
    <property type="evidence" value="ECO:0007669"/>
    <property type="project" value="InterPro"/>
</dbReference>
<dbReference type="GO" id="GO:0005740">
    <property type="term" value="C:mitochondrial envelope"/>
    <property type="evidence" value="ECO:0007669"/>
    <property type="project" value="InterPro"/>
</dbReference>
<dbReference type="PANTHER" id="PTHR10122:SF0">
    <property type="entry name" value="CYTOCHROME C OXIDASE SUBUNIT 5B, ISOFORM A-RELATED"/>
    <property type="match status" value="1"/>
</dbReference>
<reference evidence="4 5" key="1">
    <citation type="journal article" date="2007" name="Proc. Natl. Acad. Sci. U.S.A.">
        <title>Dandruff-associated Malassezia genomes reveal convergent and divergent virulence traits shared with plant and human fungal pathogens.</title>
        <authorList>
            <person name="Xu J."/>
            <person name="Saunders C.W."/>
            <person name="Hu P."/>
            <person name="Grant R.A."/>
            <person name="Boekhout T."/>
            <person name="Kuramae E.E."/>
            <person name="Kronstad J.W."/>
            <person name="Deangelis Y.M."/>
            <person name="Reeder N.L."/>
            <person name="Johnstone K.R."/>
            <person name="Leland M."/>
            <person name="Fieno A.M."/>
            <person name="Begley W.M."/>
            <person name="Sun Y."/>
            <person name="Lacey M.P."/>
            <person name="Chaudhary T."/>
            <person name="Keough T."/>
            <person name="Chu L."/>
            <person name="Sears R."/>
            <person name="Yuan B."/>
            <person name="Dawson T.L.Jr."/>
        </authorList>
    </citation>
    <scope>NUCLEOTIDE SEQUENCE [LARGE SCALE GENOMIC DNA]</scope>
    <source>
        <strain evidence="5">ATCC MYA-4612 / CBS 7966</strain>
    </source>
</reference>
<accession>A8Q1K7</accession>
<dbReference type="VEuPathDB" id="FungiDB:MGL_1803"/>
<feature type="binding site" evidence="3">
    <location>
        <position position="133"/>
    </location>
    <ligand>
        <name>Zn(2+)</name>
        <dbReference type="ChEBI" id="CHEBI:29105"/>
    </ligand>
</feature>
<evidence type="ECO:0000256" key="1">
    <source>
        <dbReference type="ARBA" id="ARBA00022723"/>
    </source>
</evidence>
<dbReference type="InterPro" id="IPR036972">
    <property type="entry name" value="Cyt_c_oxidase_su5b_sf"/>
</dbReference>
<dbReference type="OMA" id="FDMEPLQ"/>
<dbReference type="GO" id="GO:0046872">
    <property type="term" value="F:metal ion binding"/>
    <property type="evidence" value="ECO:0007669"/>
    <property type="project" value="UniProtKB-KW"/>
</dbReference>
<dbReference type="SUPFAM" id="SSF57802">
    <property type="entry name" value="Rubredoxin-like"/>
    <property type="match status" value="1"/>
</dbReference>
<proteinExistence type="predicted"/>
<dbReference type="GO" id="GO:0045277">
    <property type="term" value="C:respiratory chain complex IV"/>
    <property type="evidence" value="ECO:0007669"/>
    <property type="project" value="InterPro"/>
</dbReference>
<evidence type="ECO:0000313" key="4">
    <source>
        <dbReference type="EMBL" id="EDP43590.1"/>
    </source>
</evidence>
<comment type="caution">
    <text evidence="4">The sequence shown here is derived from an EMBL/GenBank/DDBJ whole genome shotgun (WGS) entry which is preliminary data.</text>
</comment>
<dbReference type="Gene3D" id="2.60.11.10">
    <property type="entry name" value="Cytochrome c oxidase, subunit Vb"/>
    <property type="match status" value="1"/>
</dbReference>
<gene>
    <name evidence="4" type="ORF">MGL_1803</name>
</gene>
<dbReference type="Pfam" id="PF01215">
    <property type="entry name" value="COX5B"/>
    <property type="match status" value="1"/>
</dbReference>
<dbReference type="EMBL" id="AAYY01000006">
    <property type="protein sequence ID" value="EDP43590.1"/>
    <property type="molecule type" value="Genomic_DNA"/>
</dbReference>
<keyword evidence="5" id="KW-1185">Reference proteome</keyword>
<dbReference type="PANTHER" id="PTHR10122">
    <property type="entry name" value="CYTOCHROME C OXIDASE SUBUNIT 5B, MITOCHONDRIAL"/>
    <property type="match status" value="1"/>
</dbReference>
<keyword evidence="1 3" id="KW-0479">Metal-binding</keyword>
<dbReference type="InParanoid" id="A8Q1K7"/>
<dbReference type="RefSeq" id="XP_001730804.1">
    <property type="nucleotide sequence ID" value="XM_001730752.1"/>
</dbReference>
<dbReference type="OrthoDB" id="10249250at2759"/>
<dbReference type="KEGG" id="mgl:MGL_1803"/>
<evidence type="ECO:0000256" key="3">
    <source>
        <dbReference type="PIRSR" id="PIRSR602124-2"/>
    </source>
</evidence>
<sequence>MSFLRSSIASTLRAPLRSATAPRVAVRAISTSPLRFSEHQAPIIQGEGPKPGEIASDEQQSTGLERFELMGRLQGVDVFDMSPLDASRQGTVANPIKVRSMAKEQVIGSTGYPADSFDTVWMKLDFEHPRARCPLSGNVYELEYIGPEDHAH</sequence>
<dbReference type="GeneID" id="5855111"/>
<dbReference type="AlphaFoldDB" id="A8Q1K7"/>
<dbReference type="Proteomes" id="UP000008837">
    <property type="component" value="Unassembled WGS sequence"/>
</dbReference>
<dbReference type="InterPro" id="IPR002124">
    <property type="entry name" value="Cyt_c_oxidase_su5b"/>
</dbReference>
<dbReference type="STRING" id="425265.A8Q1K7"/>
<organism evidence="4 5">
    <name type="scientific">Malassezia globosa (strain ATCC MYA-4612 / CBS 7966)</name>
    <name type="common">Dandruff-associated fungus</name>
    <dbReference type="NCBI Taxonomy" id="425265"/>
    <lineage>
        <taxon>Eukaryota</taxon>
        <taxon>Fungi</taxon>
        <taxon>Dikarya</taxon>
        <taxon>Basidiomycota</taxon>
        <taxon>Ustilaginomycotina</taxon>
        <taxon>Malasseziomycetes</taxon>
        <taxon>Malasseziales</taxon>
        <taxon>Malasseziaceae</taxon>
        <taxon>Malassezia</taxon>
    </lineage>
</organism>
<evidence type="ECO:0000256" key="2">
    <source>
        <dbReference type="ARBA" id="ARBA00022833"/>
    </source>
</evidence>
<evidence type="ECO:0000313" key="5">
    <source>
        <dbReference type="Proteomes" id="UP000008837"/>
    </source>
</evidence>
<keyword evidence="2 3" id="KW-0862">Zinc</keyword>
<dbReference type="PROSITE" id="PS51359">
    <property type="entry name" value="COX5B_2"/>
    <property type="match status" value="1"/>
</dbReference>
<protein>
    <submittedName>
        <fullName evidence="4">Uncharacterized protein</fullName>
    </submittedName>
</protein>
<dbReference type="FunCoup" id="A8Q1K7">
    <property type="interactions" value="183"/>
</dbReference>